<feature type="domain" description="GH18" evidence="17">
    <location>
        <begin position="529"/>
        <end position="887"/>
    </location>
</feature>
<protein>
    <recommendedName>
        <fullName evidence="3">chitinase</fullName>
        <ecNumber evidence="3">3.2.1.14</ecNumber>
    </recommendedName>
</protein>
<dbReference type="Pfam" id="PF01476">
    <property type="entry name" value="LysM"/>
    <property type="match status" value="2"/>
</dbReference>
<keyword evidence="5 15" id="KW-0732">Signal</keyword>
<dbReference type="InterPro" id="IPR001579">
    <property type="entry name" value="Glyco_hydro_18_chit_AS"/>
</dbReference>
<keyword evidence="11 13" id="KW-0326">Glycosidase</keyword>
<comment type="caution">
    <text evidence="18">The sequence shown here is derived from an EMBL/GenBank/DDBJ whole genome shotgun (WGS) entry which is preliminary data.</text>
</comment>
<evidence type="ECO:0000313" key="19">
    <source>
        <dbReference type="Proteomes" id="UP001227192"/>
    </source>
</evidence>
<feature type="compositionally biased region" description="Low complexity" evidence="14">
    <location>
        <begin position="1045"/>
        <end position="1064"/>
    </location>
</feature>
<accession>A0AAI9T8X3</accession>
<comment type="similarity">
    <text evidence="2">Belongs to the glycosyl hydrolase 18 family. Chitinase class V subfamily.</text>
</comment>
<evidence type="ECO:0000256" key="9">
    <source>
        <dbReference type="ARBA" id="ARBA00023145"/>
    </source>
</evidence>
<feature type="compositionally biased region" description="Acidic residues" evidence="14">
    <location>
        <begin position="1029"/>
        <end position="1039"/>
    </location>
</feature>
<keyword evidence="7" id="KW-0146">Chitin degradation</keyword>
<evidence type="ECO:0000259" key="16">
    <source>
        <dbReference type="PROSITE" id="PS51782"/>
    </source>
</evidence>
<sequence>MRASRLVLLSAASGLVSALSQFERLKLNENPCPGACDPSGDTSKWFTYHRVDEFAACNEPLLLNLNLYNLVDDDTTHTTIRACTLGNAKSEVNFLADSGYVAPDALGTTNFGPAIYPPSSLRRRDDSSLTANEAACGAGPAIASSATVSRTQDESTKSPLSSKALEDAIRATEALRRSLNEDTASCGHKTIRFAYLHGTLIGLYSGSQVDLMQTSDAMLNQLVHALEEQDTGSAPAIEALEICAGHCKASSIFGVVADPTGDFTAVQTIMQSWNDGKVRSAPAKARVLSAGPPSLWVFPAKNDTEPQRRSHVRDLYPRAECRYIRVEGGDTCPSLATRCGVGLTALKSFNKDTANFCSVIEPGQVVCCSSGTPPPVGPGPNADGSCKYHEVQQDEICDTIAAQYGIKTADLFDLNKKTWGWDGCDLPVGLRICVSNGNPPLPGSVENADCGPTVPGTKAPKDGEELAELNPCPLDVCCNIWGKCGTTVDFCIPSKSSTGNPGTSAPGENGCIDNCGMEMVNSDDAPKEYRKVGYFEGWNYNRPCLNMHVDDIPDGYTDVHFAFGEFSSDMKVIIKDNHQTQWKAFLSADRDYRKILSFGGWEFSNAAATSGLFRQAVSPANRETFATNAVNFAVDNNLDGLDFDWEYPGATDIEGSEPGQEDDGENYLEFLKLVREKLPDDKSLSIATAASFWYLKGFPIKKMAPVVDYFIHMAYDLHGQWDVGREWSMDGCPAGNCLRSHINSTQTHGSLVMMTKAGVPSHKIVVGVTSYGRSFKMADATCRGPLCTYLGERNDSPAKPGRCTETGGYISNYEINEIIKKGGAIKSWYDEETDSDYLVYNSVEWVAYMTDKTKDRRRDQYKGLNCGGTTDWAIDLQGEGRRAETGDPVYLDPIVYEEPNALCKPPCVLVFPPSQLPSPTTIDPGKYTTSLLYGSAAKTTSNDEVITAFVTQTTTITLDLPVITTDEVSYSNVNITRSQDASELWVGVSIPIGPVTLSLDDGGGSTTTRVLSLPAWPAVTQGPPIRGDGDDDNDDDDWELPNLFPTTAAPEPTTNEPAPTTLPTWRTYPPYVVEPVNEEDGDDDDDDDDDGAIITSCKLWFFNICLGGRFKSIRWTLPPGIYPPGPPPPDILGPPGNSVWSIQPPLPPWPPLTVGRDNKLTYSNEPSCQTESAELCSTTVSKSETLVGTITSTVTATSSACETVYGCSLTDSGSTKTTTASVCEPTSGSGGEYQPPAAGCPAPAIVYPKDPENVGSIPSLLQGYKDYVEVGLTTERWVAFYWIPMLGQDTMDALRQSPDVEYAYYYEETNYNTGFPFEEEETPQDWNLPLSPDHSDELREKFDPLNDTMQHDKRQTGSSMSRNTPFWAQSQVSLAKDDVWLAPGGDSYFPKASNGDVYRYTYDSVSATDTYVYMLHEKGIWNSHAEFVGRNIEYLDSQHSFGPNSPPIVQYQHGSAVAAMVVGNRLGLCPSCTLVVVTSQQPTTQTQDWFNYPNEKIIAQLIDVQDDVKNKNRQGKATINMSFSYKPIKNTQHAFLRVFRE</sequence>
<dbReference type="SMART" id="SM00257">
    <property type="entry name" value="LysM"/>
    <property type="match status" value="2"/>
</dbReference>
<dbReference type="PROSITE" id="PS51910">
    <property type="entry name" value="GH18_2"/>
    <property type="match status" value="1"/>
</dbReference>
<organism evidence="18 19">
    <name type="scientific">Penicillium thymicola</name>
    <dbReference type="NCBI Taxonomy" id="293382"/>
    <lineage>
        <taxon>Eukaryota</taxon>
        <taxon>Fungi</taxon>
        <taxon>Dikarya</taxon>
        <taxon>Ascomycota</taxon>
        <taxon>Pezizomycotina</taxon>
        <taxon>Eurotiomycetes</taxon>
        <taxon>Eurotiomycetidae</taxon>
        <taxon>Eurotiales</taxon>
        <taxon>Aspergillaceae</taxon>
        <taxon>Penicillium</taxon>
    </lineage>
</organism>
<proteinExistence type="inferred from homology"/>
<keyword evidence="12" id="KW-0624">Polysaccharide degradation</keyword>
<keyword evidence="9" id="KW-0865">Zymogen</keyword>
<dbReference type="InterPro" id="IPR036861">
    <property type="entry name" value="Endochitinase-like_sf"/>
</dbReference>
<evidence type="ECO:0000256" key="7">
    <source>
        <dbReference type="ARBA" id="ARBA00023024"/>
    </source>
</evidence>
<evidence type="ECO:0000259" key="17">
    <source>
        <dbReference type="PROSITE" id="PS51910"/>
    </source>
</evidence>
<dbReference type="SUPFAM" id="SSF54106">
    <property type="entry name" value="LysM domain"/>
    <property type="match status" value="1"/>
</dbReference>
<keyword evidence="10" id="KW-0119">Carbohydrate metabolism</keyword>
<dbReference type="PANTHER" id="PTHR47700">
    <property type="entry name" value="V CHITINASE, PUTATIVE (AFU_ORTHOLOGUE AFUA_6G13720)-RELATED"/>
    <property type="match status" value="1"/>
</dbReference>
<dbReference type="CDD" id="cd00035">
    <property type="entry name" value="ChtBD1"/>
    <property type="match status" value="1"/>
</dbReference>
<feature type="region of interest" description="Disordered" evidence="14">
    <location>
        <begin position="1017"/>
        <end position="1068"/>
    </location>
</feature>
<evidence type="ECO:0000256" key="14">
    <source>
        <dbReference type="SAM" id="MobiDB-lite"/>
    </source>
</evidence>
<dbReference type="InterPro" id="IPR053214">
    <property type="entry name" value="LysM12-like"/>
</dbReference>
<dbReference type="SMART" id="SM00636">
    <property type="entry name" value="Glyco_18"/>
    <property type="match status" value="1"/>
</dbReference>
<evidence type="ECO:0000256" key="4">
    <source>
        <dbReference type="ARBA" id="ARBA00022669"/>
    </source>
</evidence>
<feature type="domain" description="LysM" evidence="16">
    <location>
        <begin position="322"/>
        <end position="368"/>
    </location>
</feature>
<keyword evidence="6 13" id="KW-0378">Hydrolase</keyword>
<dbReference type="Gene3D" id="3.10.50.10">
    <property type="match status" value="1"/>
</dbReference>
<evidence type="ECO:0000313" key="18">
    <source>
        <dbReference type="EMBL" id="KAJ9482134.1"/>
    </source>
</evidence>
<name>A0AAI9T8X3_PENTH</name>
<dbReference type="PROSITE" id="PS01095">
    <property type="entry name" value="GH18_1"/>
    <property type="match status" value="1"/>
</dbReference>
<evidence type="ECO:0000256" key="3">
    <source>
        <dbReference type="ARBA" id="ARBA00012729"/>
    </source>
</evidence>
<evidence type="ECO:0000256" key="5">
    <source>
        <dbReference type="ARBA" id="ARBA00022729"/>
    </source>
</evidence>
<evidence type="ECO:0000256" key="15">
    <source>
        <dbReference type="SAM" id="SignalP"/>
    </source>
</evidence>
<reference evidence="18" key="2">
    <citation type="journal article" date="2016" name="Fungal Biol.">
        <title>Ochratoxin A production by Penicillium thymicola.</title>
        <authorList>
            <person name="Nguyen H.D.T."/>
            <person name="McMullin D.R."/>
            <person name="Ponomareva E."/>
            <person name="Riley R."/>
            <person name="Pomraning K.R."/>
            <person name="Baker S.E."/>
            <person name="Seifert K.A."/>
        </authorList>
    </citation>
    <scope>NUCLEOTIDE SEQUENCE</scope>
    <source>
        <strain evidence="18">DAOM 180753</strain>
    </source>
</reference>
<dbReference type="CDD" id="cd00118">
    <property type="entry name" value="LysM"/>
    <property type="match status" value="1"/>
</dbReference>
<reference evidence="18" key="1">
    <citation type="submission" date="2015-06" db="EMBL/GenBank/DDBJ databases">
        <authorList>
            <person name="Nguyen H."/>
        </authorList>
    </citation>
    <scope>NUCLEOTIDE SEQUENCE</scope>
    <source>
        <strain evidence="18">DAOM 180753</strain>
    </source>
</reference>
<dbReference type="PANTHER" id="PTHR47700:SF2">
    <property type="entry name" value="CHITINASE"/>
    <property type="match status" value="1"/>
</dbReference>
<dbReference type="GO" id="GO:0004252">
    <property type="term" value="F:serine-type endopeptidase activity"/>
    <property type="evidence" value="ECO:0007669"/>
    <property type="project" value="InterPro"/>
</dbReference>
<dbReference type="Gene3D" id="3.10.350.10">
    <property type="entry name" value="LysM domain"/>
    <property type="match status" value="2"/>
</dbReference>
<evidence type="ECO:0000256" key="8">
    <source>
        <dbReference type="ARBA" id="ARBA00023026"/>
    </source>
</evidence>
<dbReference type="InterPro" id="IPR036779">
    <property type="entry name" value="LysM_dom_sf"/>
</dbReference>
<evidence type="ECO:0000256" key="1">
    <source>
        <dbReference type="ARBA" id="ARBA00000822"/>
    </source>
</evidence>
<feature type="signal peptide" evidence="15">
    <location>
        <begin position="1"/>
        <end position="18"/>
    </location>
</feature>
<dbReference type="CDD" id="cd02878">
    <property type="entry name" value="GH18_zymocin_alpha"/>
    <property type="match status" value="1"/>
</dbReference>
<dbReference type="SUPFAM" id="SSF51445">
    <property type="entry name" value="(Trans)glycosidases"/>
    <property type="match status" value="1"/>
</dbReference>
<evidence type="ECO:0000256" key="13">
    <source>
        <dbReference type="RuleBase" id="RU000489"/>
    </source>
</evidence>
<evidence type="ECO:0000256" key="12">
    <source>
        <dbReference type="ARBA" id="ARBA00023326"/>
    </source>
</evidence>
<feature type="domain" description="LysM" evidence="16">
    <location>
        <begin position="387"/>
        <end position="434"/>
    </location>
</feature>
<dbReference type="InterPro" id="IPR036852">
    <property type="entry name" value="Peptidase_S8/S53_dom_sf"/>
</dbReference>
<evidence type="ECO:0000256" key="6">
    <source>
        <dbReference type="ARBA" id="ARBA00022801"/>
    </source>
</evidence>
<dbReference type="GO" id="GO:0006032">
    <property type="term" value="P:chitin catabolic process"/>
    <property type="evidence" value="ECO:0007669"/>
    <property type="project" value="UniProtKB-KW"/>
</dbReference>
<feature type="region of interest" description="Disordered" evidence="14">
    <location>
        <begin position="145"/>
        <end position="164"/>
    </location>
</feature>
<dbReference type="Gene3D" id="3.20.20.80">
    <property type="entry name" value="Glycosidases"/>
    <property type="match status" value="1"/>
</dbReference>
<keyword evidence="19" id="KW-1185">Reference proteome</keyword>
<comment type="catalytic activity">
    <reaction evidence="1">
        <text>Random endo-hydrolysis of N-acetyl-beta-D-glucosaminide (1-&gt;4)-beta-linkages in chitin and chitodextrins.</text>
        <dbReference type="EC" id="3.2.1.14"/>
    </reaction>
</comment>
<keyword evidence="4" id="KW-0147">Chitin-binding</keyword>
<dbReference type="SUPFAM" id="SSF52743">
    <property type="entry name" value="Subtilisin-like"/>
    <property type="match status" value="1"/>
</dbReference>
<dbReference type="Gene3D" id="3.40.50.200">
    <property type="entry name" value="Peptidase S8/S53 domain"/>
    <property type="match status" value="1"/>
</dbReference>
<dbReference type="SUPFAM" id="SSF54556">
    <property type="entry name" value="Chitinase insertion domain"/>
    <property type="match status" value="1"/>
</dbReference>
<dbReference type="InterPro" id="IPR029070">
    <property type="entry name" value="Chitinase_insertion_sf"/>
</dbReference>
<dbReference type="GO" id="GO:0000272">
    <property type="term" value="P:polysaccharide catabolic process"/>
    <property type="evidence" value="ECO:0007669"/>
    <property type="project" value="UniProtKB-KW"/>
</dbReference>
<dbReference type="GO" id="GO:0008843">
    <property type="term" value="F:endochitinase activity"/>
    <property type="evidence" value="ECO:0007669"/>
    <property type="project" value="UniProtKB-EC"/>
</dbReference>
<feature type="chain" id="PRO_5042551239" description="chitinase" evidence="15">
    <location>
        <begin position="19"/>
        <end position="1541"/>
    </location>
</feature>
<dbReference type="Proteomes" id="UP001227192">
    <property type="component" value="Unassembled WGS sequence"/>
</dbReference>
<dbReference type="InterPro" id="IPR017853">
    <property type="entry name" value="GH"/>
</dbReference>
<dbReference type="EMBL" id="LACB01000612">
    <property type="protein sequence ID" value="KAJ9482134.1"/>
    <property type="molecule type" value="Genomic_DNA"/>
</dbReference>
<evidence type="ECO:0000256" key="2">
    <source>
        <dbReference type="ARBA" id="ARBA00008682"/>
    </source>
</evidence>
<evidence type="ECO:0000256" key="11">
    <source>
        <dbReference type="ARBA" id="ARBA00023295"/>
    </source>
</evidence>
<dbReference type="PROSITE" id="PS51782">
    <property type="entry name" value="LYSM"/>
    <property type="match status" value="2"/>
</dbReference>
<evidence type="ECO:0000256" key="10">
    <source>
        <dbReference type="ARBA" id="ARBA00023277"/>
    </source>
</evidence>
<dbReference type="Pfam" id="PF00704">
    <property type="entry name" value="Glyco_hydro_18"/>
    <property type="match status" value="1"/>
</dbReference>
<dbReference type="SUPFAM" id="SSF57016">
    <property type="entry name" value="Plant lectins/antimicrobial peptides"/>
    <property type="match status" value="1"/>
</dbReference>
<dbReference type="InterPro" id="IPR011583">
    <property type="entry name" value="Chitinase_II/V-like_cat"/>
</dbReference>
<keyword evidence="8" id="KW-0843">Virulence</keyword>
<dbReference type="GO" id="GO:0008061">
    <property type="term" value="F:chitin binding"/>
    <property type="evidence" value="ECO:0007669"/>
    <property type="project" value="UniProtKB-KW"/>
</dbReference>
<dbReference type="InterPro" id="IPR018392">
    <property type="entry name" value="LysM"/>
</dbReference>
<dbReference type="GO" id="GO:0006508">
    <property type="term" value="P:proteolysis"/>
    <property type="evidence" value="ECO:0007669"/>
    <property type="project" value="InterPro"/>
</dbReference>
<dbReference type="Gene3D" id="3.30.60.10">
    <property type="entry name" value="Endochitinase-like"/>
    <property type="match status" value="1"/>
</dbReference>
<dbReference type="InterPro" id="IPR001223">
    <property type="entry name" value="Glyco_hydro18_cat"/>
</dbReference>
<gene>
    <name evidence="18" type="ORF">VN97_g11305</name>
</gene>
<dbReference type="EC" id="3.2.1.14" evidence="3"/>